<feature type="region of interest" description="Disordered" evidence="1">
    <location>
        <begin position="183"/>
        <end position="218"/>
    </location>
</feature>
<name>K3WPE2_GLOUD</name>
<dbReference type="Proteomes" id="UP000019132">
    <property type="component" value="Unassembled WGS sequence"/>
</dbReference>
<feature type="compositionally biased region" description="Polar residues" evidence="1">
    <location>
        <begin position="209"/>
        <end position="218"/>
    </location>
</feature>
<keyword evidence="3" id="KW-1185">Reference proteome</keyword>
<organism evidence="2 3">
    <name type="scientific">Globisporangium ultimum (strain ATCC 200006 / CBS 805.95 / DAOM BR144)</name>
    <name type="common">Pythium ultimum</name>
    <dbReference type="NCBI Taxonomy" id="431595"/>
    <lineage>
        <taxon>Eukaryota</taxon>
        <taxon>Sar</taxon>
        <taxon>Stramenopiles</taxon>
        <taxon>Oomycota</taxon>
        <taxon>Peronosporomycetes</taxon>
        <taxon>Pythiales</taxon>
        <taxon>Pythiaceae</taxon>
        <taxon>Globisporangium</taxon>
    </lineage>
</organism>
<accession>K3WPE2</accession>
<evidence type="ECO:0000313" key="3">
    <source>
        <dbReference type="Proteomes" id="UP000019132"/>
    </source>
</evidence>
<feature type="compositionally biased region" description="Polar residues" evidence="1">
    <location>
        <begin position="68"/>
        <end position="78"/>
    </location>
</feature>
<reference evidence="3" key="1">
    <citation type="journal article" date="2010" name="Genome Biol.">
        <title>Genome sequence of the necrotrophic plant pathogen Pythium ultimum reveals original pathogenicity mechanisms and effector repertoire.</title>
        <authorList>
            <person name="Levesque C.A."/>
            <person name="Brouwer H."/>
            <person name="Cano L."/>
            <person name="Hamilton J.P."/>
            <person name="Holt C."/>
            <person name="Huitema E."/>
            <person name="Raffaele S."/>
            <person name="Robideau G.P."/>
            <person name="Thines M."/>
            <person name="Win J."/>
            <person name="Zerillo M.M."/>
            <person name="Beakes G.W."/>
            <person name="Boore J.L."/>
            <person name="Busam D."/>
            <person name="Dumas B."/>
            <person name="Ferriera S."/>
            <person name="Fuerstenberg S.I."/>
            <person name="Gachon C.M."/>
            <person name="Gaulin E."/>
            <person name="Govers F."/>
            <person name="Grenville-Briggs L."/>
            <person name="Horner N."/>
            <person name="Hostetler J."/>
            <person name="Jiang R.H."/>
            <person name="Johnson J."/>
            <person name="Krajaejun T."/>
            <person name="Lin H."/>
            <person name="Meijer H.J."/>
            <person name="Moore B."/>
            <person name="Morris P."/>
            <person name="Phuntmart V."/>
            <person name="Puiu D."/>
            <person name="Shetty J."/>
            <person name="Stajich J.E."/>
            <person name="Tripathy S."/>
            <person name="Wawra S."/>
            <person name="van West P."/>
            <person name="Whitty B.R."/>
            <person name="Coutinho P.M."/>
            <person name="Henrissat B."/>
            <person name="Martin F."/>
            <person name="Thomas P.D."/>
            <person name="Tyler B.M."/>
            <person name="De Vries R.P."/>
            <person name="Kamoun S."/>
            <person name="Yandell M."/>
            <person name="Tisserat N."/>
            <person name="Buell C.R."/>
        </authorList>
    </citation>
    <scope>NUCLEOTIDE SEQUENCE</scope>
    <source>
        <strain evidence="3">DAOM:BR144</strain>
    </source>
</reference>
<dbReference type="eggNOG" id="ENOG502SN2J">
    <property type="taxonomic scope" value="Eukaryota"/>
</dbReference>
<proteinExistence type="predicted"/>
<feature type="compositionally biased region" description="Polar residues" evidence="1">
    <location>
        <begin position="99"/>
        <end position="110"/>
    </location>
</feature>
<feature type="region of interest" description="Disordered" evidence="1">
    <location>
        <begin position="63"/>
        <end position="110"/>
    </location>
</feature>
<dbReference type="InParanoid" id="K3WPE2"/>
<feature type="compositionally biased region" description="Basic and acidic residues" evidence="1">
    <location>
        <begin position="190"/>
        <end position="208"/>
    </location>
</feature>
<dbReference type="EnsemblProtists" id="PYU1_T006834">
    <property type="protein sequence ID" value="PYU1_T006834"/>
    <property type="gene ID" value="PYU1_G006820"/>
</dbReference>
<dbReference type="EMBL" id="GL376635">
    <property type="status" value="NOT_ANNOTATED_CDS"/>
    <property type="molecule type" value="Genomic_DNA"/>
</dbReference>
<evidence type="ECO:0000256" key="1">
    <source>
        <dbReference type="SAM" id="MobiDB-lite"/>
    </source>
</evidence>
<reference evidence="2" key="3">
    <citation type="submission" date="2015-02" db="UniProtKB">
        <authorList>
            <consortium name="EnsemblProtists"/>
        </authorList>
    </citation>
    <scope>IDENTIFICATION</scope>
    <source>
        <strain evidence="2">DAOM BR144</strain>
    </source>
</reference>
<reference evidence="3" key="2">
    <citation type="submission" date="2010-04" db="EMBL/GenBank/DDBJ databases">
        <authorList>
            <person name="Buell R."/>
            <person name="Hamilton J."/>
            <person name="Hostetler J."/>
        </authorList>
    </citation>
    <scope>NUCLEOTIDE SEQUENCE [LARGE SCALE GENOMIC DNA]</scope>
    <source>
        <strain evidence="3">DAOM:BR144</strain>
    </source>
</reference>
<protein>
    <submittedName>
        <fullName evidence="2">Uncharacterized protein</fullName>
    </submittedName>
</protein>
<evidence type="ECO:0000313" key="2">
    <source>
        <dbReference type="EnsemblProtists" id="PYU1_T006834"/>
    </source>
</evidence>
<dbReference type="HOGENOM" id="CLU_071447_0_0_1"/>
<dbReference type="VEuPathDB" id="FungiDB:PYU1_G006820"/>
<feature type="compositionally biased region" description="Low complexity" evidence="1">
    <location>
        <begin position="82"/>
        <end position="98"/>
    </location>
</feature>
<dbReference type="OMA" id="MMELEHM"/>
<feature type="region of interest" description="Disordered" evidence="1">
    <location>
        <begin position="115"/>
        <end position="134"/>
    </location>
</feature>
<sequence>MFGTWDLVRPRYWHPVASLEQSMMDLDRMADRMLFPSLGAPMFSHLSADEDDDFFNDLPVKSRDEQQKANAEQASTPTEGHANINTNTNANDSNSNSNQPHQAFSTYSYSTSSIVDDKGRRVVSTRRRYEDSTGRLKALHERQIEDKKLRTVWNRMSKDDEGQQDKICVNGTTDEFEQAWKATPFGEAQTQHEQRALKEKDEASDAKEMQQQNPAHAS</sequence>
<dbReference type="AlphaFoldDB" id="K3WPE2"/>